<keyword evidence="2" id="KW-1133">Transmembrane helix</keyword>
<evidence type="ECO:0000256" key="2">
    <source>
        <dbReference type="SAM" id="Phobius"/>
    </source>
</evidence>
<gene>
    <name evidence="3" type="ORF">E5333_12700</name>
</gene>
<sequence>MSKLYDDVKKQGEQLDDLQKKVTSHGTRIETLETKGMATPPPAQPVSPESITVKLPEDIATNESIGKLLDAKLSATSADGILKEVIEKMPGSLSKEVADVLSDNLGVKVKDALYEGFRKEFADERNKLYNVISDLRYKVQSLVAGQWWLATPKWVYAIFAILLLATGGFGYGFFYQLNENSKLKDVEWLYRNQRTAYKTDEARQFLMNTERDFMTGTWQERDSIKNNIRYWEKERGLDKTYLYFNPTEE</sequence>
<feature type="region of interest" description="Disordered" evidence="1">
    <location>
        <begin position="16"/>
        <end position="49"/>
    </location>
</feature>
<accession>A0A4S2FN51</accession>
<feature type="transmembrane region" description="Helical" evidence="2">
    <location>
        <begin position="154"/>
        <end position="174"/>
    </location>
</feature>
<dbReference type="AlphaFoldDB" id="A0A4S2FN51"/>
<reference evidence="3 4" key="1">
    <citation type="submission" date="2019-04" db="EMBL/GenBank/DDBJ databases">
        <title>Microbes associate with the intestines of laboratory mice.</title>
        <authorList>
            <person name="Navarre W."/>
            <person name="Wong E."/>
            <person name="Huang K."/>
            <person name="Tropini C."/>
            <person name="Ng K."/>
            <person name="Yu B."/>
        </authorList>
    </citation>
    <scope>NUCLEOTIDE SEQUENCE [LARGE SCALE GENOMIC DNA]</scope>
    <source>
        <strain evidence="3 4">NM06_A21</strain>
    </source>
</reference>
<name>A0A4S2FN51_9BACT</name>
<keyword evidence="2" id="KW-0472">Membrane</keyword>
<evidence type="ECO:0000313" key="4">
    <source>
        <dbReference type="Proteomes" id="UP000306630"/>
    </source>
</evidence>
<keyword evidence="2" id="KW-0812">Transmembrane</keyword>
<dbReference type="EMBL" id="SRYD01000060">
    <property type="protein sequence ID" value="TGY70463.1"/>
    <property type="molecule type" value="Genomic_DNA"/>
</dbReference>
<proteinExistence type="predicted"/>
<protein>
    <submittedName>
        <fullName evidence="3">Uncharacterized protein</fullName>
    </submittedName>
</protein>
<evidence type="ECO:0000313" key="3">
    <source>
        <dbReference type="EMBL" id="TGY70463.1"/>
    </source>
</evidence>
<dbReference type="Proteomes" id="UP000306630">
    <property type="component" value="Unassembled WGS sequence"/>
</dbReference>
<evidence type="ECO:0000256" key="1">
    <source>
        <dbReference type="SAM" id="MobiDB-lite"/>
    </source>
</evidence>
<dbReference type="RefSeq" id="WP_135993797.1">
    <property type="nucleotide sequence ID" value="NZ_SRYD01000060.1"/>
</dbReference>
<comment type="caution">
    <text evidence="3">The sequence shown here is derived from an EMBL/GenBank/DDBJ whole genome shotgun (WGS) entry which is preliminary data.</text>
</comment>
<organism evidence="3 4">
    <name type="scientific">Muribaculum intestinale</name>
    <dbReference type="NCBI Taxonomy" id="1796646"/>
    <lineage>
        <taxon>Bacteria</taxon>
        <taxon>Pseudomonadati</taxon>
        <taxon>Bacteroidota</taxon>
        <taxon>Bacteroidia</taxon>
        <taxon>Bacteroidales</taxon>
        <taxon>Muribaculaceae</taxon>
        <taxon>Muribaculum</taxon>
    </lineage>
</organism>